<dbReference type="Pfam" id="PF01909">
    <property type="entry name" value="NTP_transf_2"/>
    <property type="match status" value="1"/>
</dbReference>
<evidence type="ECO:0000313" key="3">
    <source>
        <dbReference type="Proteomes" id="UP000636394"/>
    </source>
</evidence>
<evidence type="ECO:0000259" key="1">
    <source>
        <dbReference type="Pfam" id="PF01909"/>
    </source>
</evidence>
<keyword evidence="3" id="KW-1185">Reference proteome</keyword>
<evidence type="ECO:0000313" key="2">
    <source>
        <dbReference type="EMBL" id="NHM13562.1"/>
    </source>
</evidence>
<dbReference type="InterPro" id="IPR043519">
    <property type="entry name" value="NT_sf"/>
</dbReference>
<accession>A0ABX0IL35</accession>
<dbReference type="EMBL" id="WPCR01000002">
    <property type="protein sequence ID" value="NHM13562.1"/>
    <property type="molecule type" value="Genomic_DNA"/>
</dbReference>
<reference evidence="2 3" key="1">
    <citation type="submission" date="2019-11" db="EMBL/GenBank/DDBJ databases">
        <title>Eggerthellaceae novel genus isolated from the rectal contents of marmort.</title>
        <authorList>
            <person name="Zhang G."/>
        </authorList>
    </citation>
    <scope>NUCLEOTIDE SEQUENCE [LARGE SCALE GENOMIC DNA]</scope>
    <source>
        <strain evidence="3">zg-886</strain>
    </source>
</reference>
<name>A0ABX0IL35_9ACTN</name>
<gene>
    <name evidence="2" type="ORF">GMI68_02045</name>
</gene>
<sequence>MTSPQPDVRTSKGAGIDSFAWAEEAAKKLREQFGDRLAFVGLQGSRARGEETAASDIDLVVLLDDLDDADLAAYKAIVQTMPQAELACGFVGSSDVLAKWPRHELFQFVNDTVPLHGKLPFAPSDFTREEAKDAARIGASGIYHATCHAAVFDGDAEEDVLRELAKGAFFTLQALHFSRTGEYVRKKSDLAKVLSGEDAEVLAWSLKAKATPKLAPQEVRELSRLLLRWSGNVIAS</sequence>
<dbReference type="Proteomes" id="UP000636394">
    <property type="component" value="Unassembled WGS sequence"/>
</dbReference>
<organism evidence="2 3">
    <name type="scientific">Xiamenia xianingshaonis</name>
    <dbReference type="NCBI Taxonomy" id="2682776"/>
    <lineage>
        <taxon>Bacteria</taxon>
        <taxon>Bacillati</taxon>
        <taxon>Actinomycetota</taxon>
        <taxon>Coriobacteriia</taxon>
        <taxon>Eggerthellales</taxon>
        <taxon>Eggerthellaceae</taxon>
        <taxon>Xiamenia</taxon>
    </lineage>
</organism>
<protein>
    <submittedName>
        <fullName evidence="2">Nucleotidyltransferase domain-containing protein</fullName>
    </submittedName>
</protein>
<feature type="domain" description="Polymerase nucleotidyl transferase" evidence="1">
    <location>
        <begin position="24"/>
        <end position="68"/>
    </location>
</feature>
<comment type="caution">
    <text evidence="2">The sequence shown here is derived from an EMBL/GenBank/DDBJ whole genome shotgun (WGS) entry which is preliminary data.</text>
</comment>
<dbReference type="RefSeq" id="WP_166338507.1">
    <property type="nucleotide sequence ID" value="NZ_WPCR01000002.1"/>
</dbReference>
<dbReference type="InterPro" id="IPR002934">
    <property type="entry name" value="Polymerase_NTP_transf_dom"/>
</dbReference>
<dbReference type="SUPFAM" id="SSF81301">
    <property type="entry name" value="Nucleotidyltransferase"/>
    <property type="match status" value="1"/>
</dbReference>
<dbReference type="Gene3D" id="3.30.460.10">
    <property type="entry name" value="Beta Polymerase, domain 2"/>
    <property type="match status" value="1"/>
</dbReference>
<proteinExistence type="predicted"/>